<accession>A0ABM4CJ11</accession>
<sequence>MLIYLKVDSTSRHMRHYLGINVQYSNNDEIVVINLGTIDTKGKQTAEYTKKIIEKCLDKFGINKINILGLSVDNAAVNIKLVRDFRISAIEEIEDDKSDLSVETDEFDEDGQNKADNAAAVLASGVASRMNVIHLQRCAVHTLQLAVNDALKMPTIKKFLSHAREVVKTERNSKWIDFFRDQAPHLVPILDQATRWSSQFNMIERLIQIRPVIQNLNMQKEAPKEFNVQPYFWGMWEELRDVLHMARNLTIRLQRENITAGEFLFDWNSIKCELDGKDSDLARDFQIGMNNRESALRENLLFLAAVYVDIRHGCMLTTTEDKIAAADGLWKINYKLIQLANKNKNDELDKIKKRQ</sequence>
<reference evidence="7" key="1">
    <citation type="submission" date="2025-08" db="UniProtKB">
        <authorList>
            <consortium name="RefSeq"/>
        </authorList>
    </citation>
    <scope>IDENTIFICATION</scope>
</reference>
<evidence type="ECO:0000256" key="1">
    <source>
        <dbReference type="ARBA" id="ARBA00004123"/>
    </source>
</evidence>
<keyword evidence="5" id="KW-0539">Nucleus</keyword>
<organism evidence="6 7">
    <name type="scientific">Hydra vulgaris</name>
    <name type="common">Hydra</name>
    <name type="synonym">Hydra attenuata</name>
    <dbReference type="NCBI Taxonomy" id="6087"/>
    <lineage>
        <taxon>Eukaryota</taxon>
        <taxon>Metazoa</taxon>
        <taxon>Cnidaria</taxon>
        <taxon>Hydrozoa</taxon>
        <taxon>Hydroidolina</taxon>
        <taxon>Anthoathecata</taxon>
        <taxon>Aplanulata</taxon>
        <taxon>Hydridae</taxon>
        <taxon>Hydra</taxon>
    </lineage>
</organism>
<keyword evidence="2" id="KW-0479">Metal-binding</keyword>
<dbReference type="GeneID" id="124811526"/>
<dbReference type="PANTHER" id="PTHR46481">
    <property type="entry name" value="ZINC FINGER BED DOMAIN-CONTAINING PROTEIN 4"/>
    <property type="match status" value="1"/>
</dbReference>
<evidence type="ECO:0000256" key="5">
    <source>
        <dbReference type="ARBA" id="ARBA00023242"/>
    </source>
</evidence>
<dbReference type="RefSeq" id="XP_065661732.1">
    <property type="nucleotide sequence ID" value="XM_065805660.1"/>
</dbReference>
<keyword evidence="3" id="KW-0863">Zinc-finger</keyword>
<dbReference type="InterPro" id="IPR012337">
    <property type="entry name" value="RNaseH-like_sf"/>
</dbReference>
<evidence type="ECO:0000256" key="2">
    <source>
        <dbReference type="ARBA" id="ARBA00022723"/>
    </source>
</evidence>
<evidence type="ECO:0000313" key="7">
    <source>
        <dbReference type="RefSeq" id="XP_065661732.1"/>
    </source>
</evidence>
<dbReference type="InterPro" id="IPR052035">
    <property type="entry name" value="ZnF_BED_domain_contain"/>
</dbReference>
<keyword evidence="6" id="KW-1185">Reference proteome</keyword>
<dbReference type="SUPFAM" id="SSF53098">
    <property type="entry name" value="Ribonuclease H-like"/>
    <property type="match status" value="1"/>
</dbReference>
<evidence type="ECO:0000256" key="4">
    <source>
        <dbReference type="ARBA" id="ARBA00022833"/>
    </source>
</evidence>
<evidence type="ECO:0000313" key="6">
    <source>
        <dbReference type="Proteomes" id="UP001652625"/>
    </source>
</evidence>
<dbReference type="Proteomes" id="UP001652625">
    <property type="component" value="Chromosome 09"/>
</dbReference>
<name>A0ABM4CJ11_HYDVU</name>
<keyword evidence="4" id="KW-0862">Zinc</keyword>
<comment type="subcellular location">
    <subcellularLocation>
        <location evidence="1">Nucleus</location>
    </subcellularLocation>
</comment>
<protein>
    <submittedName>
        <fullName evidence="7">Uncharacterized protein LOC124811526 isoform X2</fullName>
    </submittedName>
</protein>
<dbReference type="PANTHER" id="PTHR46481:SF10">
    <property type="entry name" value="ZINC FINGER BED DOMAIN-CONTAINING PROTEIN 39"/>
    <property type="match status" value="1"/>
</dbReference>
<proteinExistence type="predicted"/>
<evidence type="ECO:0000256" key="3">
    <source>
        <dbReference type="ARBA" id="ARBA00022771"/>
    </source>
</evidence>
<gene>
    <name evidence="7" type="primary">LOC124811526</name>
</gene>